<proteinExistence type="predicted"/>
<protein>
    <submittedName>
        <fullName evidence="1">Uncharacterized protein</fullName>
    </submittedName>
</protein>
<gene>
    <name evidence="1" type="ORF">EK21DRAFT_109947</name>
</gene>
<organism evidence="1 2">
    <name type="scientific">Setomelanomma holmii</name>
    <dbReference type="NCBI Taxonomy" id="210430"/>
    <lineage>
        <taxon>Eukaryota</taxon>
        <taxon>Fungi</taxon>
        <taxon>Dikarya</taxon>
        <taxon>Ascomycota</taxon>
        <taxon>Pezizomycotina</taxon>
        <taxon>Dothideomycetes</taxon>
        <taxon>Pleosporomycetidae</taxon>
        <taxon>Pleosporales</taxon>
        <taxon>Pleosporineae</taxon>
        <taxon>Phaeosphaeriaceae</taxon>
        <taxon>Setomelanomma</taxon>
    </lineage>
</organism>
<dbReference type="Proteomes" id="UP000799777">
    <property type="component" value="Unassembled WGS sequence"/>
</dbReference>
<keyword evidence="2" id="KW-1185">Reference proteome</keyword>
<reference evidence="1" key="1">
    <citation type="journal article" date="2020" name="Stud. Mycol.">
        <title>101 Dothideomycetes genomes: a test case for predicting lifestyles and emergence of pathogens.</title>
        <authorList>
            <person name="Haridas S."/>
            <person name="Albert R."/>
            <person name="Binder M."/>
            <person name="Bloem J."/>
            <person name="Labutti K."/>
            <person name="Salamov A."/>
            <person name="Andreopoulos B."/>
            <person name="Baker S."/>
            <person name="Barry K."/>
            <person name="Bills G."/>
            <person name="Bluhm B."/>
            <person name="Cannon C."/>
            <person name="Castanera R."/>
            <person name="Culley D."/>
            <person name="Daum C."/>
            <person name="Ezra D."/>
            <person name="Gonzalez J."/>
            <person name="Henrissat B."/>
            <person name="Kuo A."/>
            <person name="Liang C."/>
            <person name="Lipzen A."/>
            <person name="Lutzoni F."/>
            <person name="Magnuson J."/>
            <person name="Mondo S."/>
            <person name="Nolan M."/>
            <person name="Ohm R."/>
            <person name="Pangilinan J."/>
            <person name="Park H.-J."/>
            <person name="Ramirez L."/>
            <person name="Alfaro M."/>
            <person name="Sun H."/>
            <person name="Tritt A."/>
            <person name="Yoshinaga Y."/>
            <person name="Zwiers L.-H."/>
            <person name="Turgeon B."/>
            <person name="Goodwin S."/>
            <person name="Spatafora J."/>
            <person name="Crous P."/>
            <person name="Grigoriev I."/>
        </authorList>
    </citation>
    <scope>NUCLEOTIDE SEQUENCE</scope>
    <source>
        <strain evidence="1">CBS 110217</strain>
    </source>
</reference>
<accession>A0A9P4HEG6</accession>
<evidence type="ECO:0000313" key="1">
    <source>
        <dbReference type="EMBL" id="KAF2032562.1"/>
    </source>
</evidence>
<evidence type="ECO:0000313" key="2">
    <source>
        <dbReference type="Proteomes" id="UP000799777"/>
    </source>
</evidence>
<sequence length="229" mass="25376">MRDLNVILPSTNSCAGAESGHNLDYSEVAIDLGREREKRVCNINSDQELDGSESSTLMRWDAVDMLGHKSLLHACNPGGYSVIVDKSTSDCIACKNDVEIALPYAIDVPSGHPIELDLKHALDAVHPLHVLAVHLALVTKPGAWWIALSYSEDRFPFVDGLYSSRPHLAGFPDTGLLWKLRDKRAVESSKEKVPSSTEDMTITHRPKIFNWVYVLERTNVPLVVRGAHI</sequence>
<dbReference type="Gene3D" id="3.40.50.150">
    <property type="entry name" value="Vaccinia Virus protein VP39"/>
    <property type="match status" value="1"/>
</dbReference>
<dbReference type="AlphaFoldDB" id="A0A9P4HEG6"/>
<comment type="caution">
    <text evidence="1">The sequence shown here is derived from an EMBL/GenBank/DDBJ whole genome shotgun (WGS) entry which is preliminary data.</text>
</comment>
<name>A0A9P4HEG6_9PLEO</name>
<dbReference type="EMBL" id="ML978172">
    <property type="protein sequence ID" value="KAF2032562.1"/>
    <property type="molecule type" value="Genomic_DNA"/>
</dbReference>
<dbReference type="OrthoDB" id="411785at2759"/>
<dbReference type="InterPro" id="IPR029063">
    <property type="entry name" value="SAM-dependent_MTases_sf"/>
</dbReference>